<dbReference type="PANTHER" id="PTHR10566">
    <property type="entry name" value="CHAPERONE-ACTIVITY OF BC1 COMPLEX CABC1 -RELATED"/>
    <property type="match status" value="1"/>
</dbReference>
<dbReference type="SUPFAM" id="SSF56112">
    <property type="entry name" value="Protein kinase-like (PK-like)"/>
    <property type="match status" value="1"/>
</dbReference>
<reference evidence="4 5" key="1">
    <citation type="submission" date="2023-03" db="EMBL/GenBank/DDBJ databases">
        <title>Bacillus Genome Sequencing.</title>
        <authorList>
            <person name="Dunlap C."/>
        </authorList>
    </citation>
    <scope>NUCLEOTIDE SEQUENCE [LARGE SCALE GENOMIC DNA]</scope>
    <source>
        <strain evidence="4 5">NRS-1717</strain>
    </source>
</reference>
<dbReference type="InterPro" id="IPR050154">
    <property type="entry name" value="UbiB_kinase"/>
</dbReference>
<feature type="transmembrane region" description="Helical" evidence="2">
    <location>
        <begin position="484"/>
        <end position="500"/>
    </location>
</feature>
<protein>
    <submittedName>
        <fullName evidence="4">AarF/UbiB family protein</fullName>
    </submittedName>
</protein>
<feature type="domain" description="ABC1 atypical kinase-like" evidence="3">
    <location>
        <begin position="84"/>
        <end position="327"/>
    </location>
</feature>
<evidence type="ECO:0000313" key="5">
    <source>
        <dbReference type="Proteomes" id="UP001342826"/>
    </source>
</evidence>
<evidence type="ECO:0000256" key="1">
    <source>
        <dbReference type="ARBA" id="ARBA00009670"/>
    </source>
</evidence>
<comment type="caution">
    <text evidence="4">The sequence shown here is derived from an EMBL/GenBank/DDBJ whole genome shotgun (WGS) entry which is preliminary data.</text>
</comment>
<feature type="transmembrane region" description="Helical" evidence="2">
    <location>
        <begin position="506"/>
        <end position="526"/>
    </location>
</feature>
<proteinExistence type="inferred from homology"/>
<feature type="transmembrane region" description="Helical" evidence="2">
    <location>
        <begin position="12"/>
        <end position="29"/>
    </location>
</feature>
<keyword evidence="2" id="KW-0472">Membrane</keyword>
<name>A0ABU6P1T3_9BACI</name>
<dbReference type="Pfam" id="PF03109">
    <property type="entry name" value="ABC1"/>
    <property type="match status" value="1"/>
</dbReference>
<gene>
    <name evidence="4" type="ORF">P9271_16410</name>
</gene>
<dbReference type="PANTHER" id="PTHR10566:SF113">
    <property type="entry name" value="PROTEIN ACTIVITY OF BC1 COMPLEX KINASE 7, CHLOROPLASTIC"/>
    <property type="match status" value="1"/>
</dbReference>
<organism evidence="4 5">
    <name type="scientific">Metabacillus fastidiosus</name>
    <dbReference type="NCBI Taxonomy" id="1458"/>
    <lineage>
        <taxon>Bacteria</taxon>
        <taxon>Bacillati</taxon>
        <taxon>Bacillota</taxon>
        <taxon>Bacilli</taxon>
        <taxon>Bacillales</taxon>
        <taxon>Bacillaceae</taxon>
        <taxon>Metabacillus</taxon>
    </lineage>
</organism>
<accession>A0ABU6P1T3</accession>
<dbReference type="EMBL" id="JARTFS010000013">
    <property type="protein sequence ID" value="MED4402888.1"/>
    <property type="molecule type" value="Genomic_DNA"/>
</dbReference>
<evidence type="ECO:0000259" key="3">
    <source>
        <dbReference type="Pfam" id="PF03109"/>
    </source>
</evidence>
<dbReference type="RefSeq" id="WP_328015596.1">
    <property type="nucleotide sequence ID" value="NZ_JARTFS010000013.1"/>
</dbReference>
<dbReference type="InterPro" id="IPR004147">
    <property type="entry name" value="ABC1_dom"/>
</dbReference>
<keyword evidence="5" id="KW-1185">Reference proteome</keyword>
<dbReference type="InterPro" id="IPR011009">
    <property type="entry name" value="Kinase-like_dom_sf"/>
</dbReference>
<sequence length="535" mass="63126">MKYRRKSVRAWKILSFALAVFLKVYWYRFRKKSESEWEKFWEKTGSQFRELLFELEGLLIKVGQLLSIREDLLPKSFIKQIQDLVDQVPAAPWEEIKKELEKEWNRPIEDILLSIEEEPVASASIGQVYKAILKDGTEAAVKVQRPAIRSIIKTDFRSLAIIFWFAGHFAPLPKGFINFNLLFKELKIVIEREVDFKKEMETSNYFRERFRSFSNLLIPIVYSEFSTSQVLVMEWVDGARITDIDFLEKYQISRKELSEHVLRVFLPQWLEAGFFHADPHAGNVRVRSDGTLILLDFGMVGEISKKDALNFQHLIQAILFKNYANAVDALRELDFLLPKADAKQVEKLLKEVLSIDFNRFKEMDMLAVKKEMNDIMRSLPIQVPTRFIFLGRSFVTIEGMFLTINPDEELIDMIKPVFMEWINKNYPNKWKLVLTWIKAQPFIQMFQSTFTNLVELPGRLIDKREEEQMRSYYFSIYENQKKQVFFLGILAALSTFYGMYVQNPYIWQVSSGVVGLSLFGYIICSWKQRKWLKRK</sequence>
<keyword evidence="2" id="KW-1133">Transmembrane helix</keyword>
<evidence type="ECO:0000256" key="2">
    <source>
        <dbReference type="SAM" id="Phobius"/>
    </source>
</evidence>
<dbReference type="Proteomes" id="UP001342826">
    <property type="component" value="Unassembled WGS sequence"/>
</dbReference>
<comment type="similarity">
    <text evidence="1">Belongs to the protein kinase superfamily. ADCK protein kinase family.</text>
</comment>
<keyword evidence="2" id="KW-0812">Transmembrane</keyword>
<evidence type="ECO:0000313" key="4">
    <source>
        <dbReference type="EMBL" id="MED4402888.1"/>
    </source>
</evidence>
<dbReference type="CDD" id="cd05121">
    <property type="entry name" value="ABC1_ADCK3-like"/>
    <property type="match status" value="1"/>
</dbReference>